<reference evidence="4 5" key="1">
    <citation type="submission" date="2019-12" db="EMBL/GenBank/DDBJ databases">
        <authorList>
            <person name="Zhang Y.-J."/>
        </authorList>
    </citation>
    <scope>NUCLEOTIDE SEQUENCE [LARGE SCALE GENOMIC DNA]</scope>
    <source>
        <strain evidence="4 5">H18S-6</strain>
    </source>
</reference>
<name>A0A6A4RDR6_9RHOB</name>
<dbReference type="InterPro" id="IPR013785">
    <property type="entry name" value="Aldolase_TIM"/>
</dbReference>
<dbReference type="CDD" id="cd02803">
    <property type="entry name" value="OYE_like_FMN_family"/>
    <property type="match status" value="1"/>
</dbReference>
<proteinExistence type="predicted"/>
<dbReference type="RefSeq" id="WP_158978285.1">
    <property type="nucleotide sequence ID" value="NZ_WSFO01000003.1"/>
</dbReference>
<evidence type="ECO:0000313" key="5">
    <source>
        <dbReference type="Proteomes" id="UP000441586"/>
    </source>
</evidence>
<accession>A0A6A4RDR6</accession>
<dbReference type="AlphaFoldDB" id="A0A6A4RDR6"/>
<evidence type="ECO:0000259" key="3">
    <source>
        <dbReference type="Pfam" id="PF00724"/>
    </source>
</evidence>
<comment type="caution">
    <text evidence="4">The sequence shown here is derived from an EMBL/GenBank/DDBJ whole genome shotgun (WGS) entry which is preliminary data.</text>
</comment>
<evidence type="ECO:0000256" key="2">
    <source>
        <dbReference type="ARBA" id="ARBA00023002"/>
    </source>
</evidence>
<protein>
    <submittedName>
        <fullName evidence="4">NADH:flavin oxidoreductase</fullName>
    </submittedName>
</protein>
<gene>
    <name evidence="4" type="ORF">GP644_07250</name>
</gene>
<feature type="domain" description="NADH:flavin oxidoreductase/NADH oxidase N-terminal" evidence="3">
    <location>
        <begin position="6"/>
        <end position="340"/>
    </location>
</feature>
<keyword evidence="2" id="KW-0560">Oxidoreductase</keyword>
<dbReference type="GO" id="GO:0016491">
    <property type="term" value="F:oxidoreductase activity"/>
    <property type="evidence" value="ECO:0007669"/>
    <property type="project" value="UniProtKB-KW"/>
</dbReference>
<dbReference type="Pfam" id="PF00724">
    <property type="entry name" value="Oxidored_FMN"/>
    <property type="match status" value="1"/>
</dbReference>
<dbReference type="EMBL" id="WSFO01000003">
    <property type="protein sequence ID" value="KAE9631007.1"/>
    <property type="molecule type" value="Genomic_DNA"/>
</dbReference>
<dbReference type="PANTHER" id="PTHR43656">
    <property type="entry name" value="BINDING OXIDOREDUCTASE, PUTATIVE (AFU_ORTHOLOGUE AFUA_2G08260)-RELATED"/>
    <property type="match status" value="1"/>
</dbReference>
<sequence length="367" mass="39611">MSLSRLFESALLGKIELRNRTLVAPMTRTSAEATGEVSSLMQPYYEAFGRGGFGAIITEGVYTDRQFSQGYQYQPGITDAVQAASWAGLIKGIHTTGAKVVLQLMHAGALSQFNRFKNETGAPSAVQPKGTQMEFYRGLGAYPLPVEMTPAEIETAISGFAEAAKRGQDAGADGVEVHGANGYLLDQFLTDYTNRRNDKYGQDVFGRIRLTCEVIERVREAVGTDFTIGVRISQGKVNDFDHKWGGQDDDAKVIFNAVETSGADYIHTTEFAADAPAFGQGKSLSNLAKTLTSLPIVANGKLGDPQVANRMIAQEHSDFVAIGKDALASPDWPSLVKSGQQPREFDFGMFSPLANLETANAFMLANA</sequence>
<evidence type="ECO:0000313" key="4">
    <source>
        <dbReference type="EMBL" id="KAE9631007.1"/>
    </source>
</evidence>
<organism evidence="4 5">
    <name type="scientific">Parasedimentitalea maritima</name>
    <dbReference type="NCBI Taxonomy" id="2578117"/>
    <lineage>
        <taxon>Bacteria</taxon>
        <taxon>Pseudomonadati</taxon>
        <taxon>Pseudomonadota</taxon>
        <taxon>Alphaproteobacteria</taxon>
        <taxon>Rhodobacterales</taxon>
        <taxon>Paracoccaceae</taxon>
        <taxon>Parasedimentitalea</taxon>
    </lineage>
</organism>
<dbReference type="Proteomes" id="UP000441586">
    <property type="component" value="Unassembled WGS sequence"/>
</dbReference>
<dbReference type="Gene3D" id="3.20.20.70">
    <property type="entry name" value="Aldolase class I"/>
    <property type="match status" value="1"/>
</dbReference>
<evidence type="ECO:0000256" key="1">
    <source>
        <dbReference type="ARBA" id="ARBA00022630"/>
    </source>
</evidence>
<dbReference type="SUPFAM" id="SSF51395">
    <property type="entry name" value="FMN-linked oxidoreductases"/>
    <property type="match status" value="1"/>
</dbReference>
<dbReference type="PANTHER" id="PTHR43656:SF2">
    <property type="entry name" value="BINDING OXIDOREDUCTASE, PUTATIVE (AFU_ORTHOLOGUE AFUA_2G08260)-RELATED"/>
    <property type="match status" value="1"/>
</dbReference>
<dbReference type="InterPro" id="IPR051799">
    <property type="entry name" value="NADH_flavin_oxidoreductase"/>
</dbReference>
<dbReference type="GO" id="GO:0010181">
    <property type="term" value="F:FMN binding"/>
    <property type="evidence" value="ECO:0007669"/>
    <property type="project" value="InterPro"/>
</dbReference>
<keyword evidence="1" id="KW-0285">Flavoprotein</keyword>
<dbReference type="InterPro" id="IPR001155">
    <property type="entry name" value="OxRdtase_FMN_N"/>
</dbReference>